<accession>A0A848GW35</accession>
<reference evidence="1 2" key="1">
    <citation type="submission" date="2020-04" db="EMBL/GenBank/DDBJ databases">
        <title>Chitinophaga sp. G-6-1-13 sp. nov., isolated from soil.</title>
        <authorList>
            <person name="Dahal R.H."/>
            <person name="Chaudhary D.K."/>
        </authorList>
    </citation>
    <scope>NUCLEOTIDE SEQUENCE [LARGE SCALE GENOMIC DNA]</scope>
    <source>
        <strain evidence="1 2">G-6-1-13</strain>
    </source>
</reference>
<comment type="caution">
    <text evidence="1">The sequence shown here is derived from an EMBL/GenBank/DDBJ whole genome shotgun (WGS) entry which is preliminary data.</text>
</comment>
<name>A0A848GW35_9BACT</name>
<dbReference type="InterPro" id="IPR011989">
    <property type="entry name" value="ARM-like"/>
</dbReference>
<dbReference type="AlphaFoldDB" id="A0A848GW35"/>
<keyword evidence="2" id="KW-1185">Reference proteome</keyword>
<evidence type="ECO:0000313" key="2">
    <source>
        <dbReference type="Proteomes" id="UP000583266"/>
    </source>
</evidence>
<dbReference type="Gene3D" id="1.25.10.10">
    <property type="entry name" value="Leucine-rich Repeat Variant"/>
    <property type="match status" value="2"/>
</dbReference>
<gene>
    <name evidence="1" type="ORF">HHL17_22045</name>
</gene>
<dbReference type="RefSeq" id="WP_169226951.1">
    <property type="nucleotide sequence ID" value="NZ_JABBGC010000002.1"/>
</dbReference>
<protein>
    <recommendedName>
        <fullName evidence="3">HEAT repeat domain-containing protein</fullName>
    </recommendedName>
</protein>
<dbReference type="Proteomes" id="UP000583266">
    <property type="component" value="Unassembled WGS sequence"/>
</dbReference>
<organism evidence="1 2">
    <name type="scientific">Chitinophaga fulva</name>
    <dbReference type="NCBI Taxonomy" id="2728842"/>
    <lineage>
        <taxon>Bacteria</taxon>
        <taxon>Pseudomonadati</taxon>
        <taxon>Bacteroidota</taxon>
        <taxon>Chitinophagia</taxon>
        <taxon>Chitinophagales</taxon>
        <taxon>Chitinophagaceae</taxon>
        <taxon>Chitinophaga</taxon>
    </lineage>
</organism>
<evidence type="ECO:0000313" key="1">
    <source>
        <dbReference type="EMBL" id="NML39898.1"/>
    </source>
</evidence>
<dbReference type="InterPro" id="IPR016024">
    <property type="entry name" value="ARM-type_fold"/>
</dbReference>
<proteinExistence type="predicted"/>
<dbReference type="EMBL" id="JABBGC010000002">
    <property type="protein sequence ID" value="NML39898.1"/>
    <property type="molecule type" value="Genomic_DNA"/>
</dbReference>
<dbReference type="SUPFAM" id="SSF48371">
    <property type="entry name" value="ARM repeat"/>
    <property type="match status" value="1"/>
</dbReference>
<evidence type="ECO:0008006" key="3">
    <source>
        <dbReference type="Google" id="ProtNLM"/>
    </source>
</evidence>
<sequence length="507" mass="58395">MNFSTHIQTLHHPGSKEKKLHALAQMHNDGYSSLIHNLLIALHQSHNVSIRDTICDTIIHLFQKNIDPRPLYQALNNCEISVADIDFFEATFDQSRLTYLLIISSLNSSGYVREKAVRKLGEIVNAEALPFLLHRLADWVKPVRQAAETAVIAYLHSGKAKAFIMNLSLLEWLQQVERADLTAIRNTILDYLTGRARSVARHQFHRLPVKQRLLLARHLAASCAHRDELLMFMADRYPLIRQVAVEYMSYLQSEDISRLLKDKSPHIRLAVLRTLQQQDSDFSLVPFVADPAAGIREFARYYLKDKGIDFVAIYLDQLQQQQQLTGSLTGLAEMNARQHASVITPFLHHNILRVAKAAFFALKKLDDTLCYNYCLEYMDHPVLSMRHIILDYLANQANDNVLHKAREHYLNGTTDLKLSMLRFFSYTGGWKVAADLMLGTIDPDQSIRDYSLPALLRWQRSTVYLYPPLSAADRERALTILRFATEMHDQHQYFTKNPLHGLDFYFR</sequence>